<organism evidence="1 2">
    <name type="scientific">Leptospira santarosai str. MOR084</name>
    <dbReference type="NCBI Taxonomy" id="1049984"/>
    <lineage>
        <taxon>Bacteria</taxon>
        <taxon>Pseudomonadati</taxon>
        <taxon>Spirochaetota</taxon>
        <taxon>Spirochaetia</taxon>
        <taxon>Leptospirales</taxon>
        <taxon>Leptospiraceae</taxon>
        <taxon>Leptospira</taxon>
    </lineage>
</organism>
<dbReference type="AlphaFoldDB" id="A0A0E2BFW7"/>
<accession>A0A0E2BFW7</accession>
<evidence type="ECO:0000313" key="2">
    <source>
        <dbReference type="Proteomes" id="UP000006329"/>
    </source>
</evidence>
<name>A0A0E2BFW7_9LEPT</name>
<dbReference type="Proteomes" id="UP000006329">
    <property type="component" value="Unassembled WGS sequence"/>
</dbReference>
<protein>
    <submittedName>
        <fullName evidence="1">Uncharacterized protein</fullName>
    </submittedName>
</protein>
<evidence type="ECO:0000313" key="1">
    <source>
        <dbReference type="EMBL" id="EKO33826.1"/>
    </source>
</evidence>
<gene>
    <name evidence="1" type="ORF">LEP1GSC179_2892</name>
</gene>
<dbReference type="EMBL" id="AHON02000043">
    <property type="protein sequence ID" value="EKO33826.1"/>
    <property type="molecule type" value="Genomic_DNA"/>
</dbReference>
<comment type="caution">
    <text evidence="1">The sequence shown here is derived from an EMBL/GenBank/DDBJ whole genome shotgun (WGS) entry which is preliminary data.</text>
</comment>
<keyword evidence="2" id="KW-1185">Reference proteome</keyword>
<sequence>MSVKVKMGKGLYGKHLCKIVGTPSISCGVRFKPEISFDYG</sequence>
<reference evidence="1" key="1">
    <citation type="submission" date="2012-10" db="EMBL/GenBank/DDBJ databases">
        <authorList>
            <person name="Harkins D.M."/>
            <person name="Durkin A.S."/>
            <person name="Brinkac L.M."/>
            <person name="Haft D.H."/>
            <person name="Selengut J.D."/>
            <person name="Sanka R."/>
            <person name="DePew J."/>
            <person name="Purushe J."/>
            <person name="Matthias M.A."/>
            <person name="Vinetz J.M."/>
            <person name="Sutton G.G."/>
            <person name="Nierman W.C."/>
            <person name="Fouts D.E."/>
        </authorList>
    </citation>
    <scope>NUCLEOTIDE SEQUENCE [LARGE SCALE GENOMIC DNA]</scope>
    <source>
        <strain evidence="1">MOR084</strain>
    </source>
</reference>
<proteinExistence type="predicted"/>